<keyword evidence="8" id="KW-1185">Reference proteome</keyword>
<feature type="transmembrane region" description="Helical" evidence="5">
    <location>
        <begin position="82"/>
        <end position="102"/>
    </location>
</feature>
<name>A0A6I6G316_9BACT</name>
<proteinExistence type="predicted"/>
<feature type="domain" description="SLC26A/SulP transporter" evidence="6">
    <location>
        <begin position="10"/>
        <end position="380"/>
    </location>
</feature>
<evidence type="ECO:0000256" key="4">
    <source>
        <dbReference type="ARBA" id="ARBA00023136"/>
    </source>
</evidence>
<dbReference type="EMBL" id="CP046566">
    <property type="protein sequence ID" value="QGW27006.1"/>
    <property type="molecule type" value="Genomic_DNA"/>
</dbReference>
<evidence type="ECO:0000256" key="1">
    <source>
        <dbReference type="ARBA" id="ARBA00004141"/>
    </source>
</evidence>
<evidence type="ECO:0000313" key="8">
    <source>
        <dbReference type="Proteomes" id="UP000426027"/>
    </source>
</evidence>
<feature type="transmembrane region" description="Helical" evidence="5">
    <location>
        <begin position="197"/>
        <end position="217"/>
    </location>
</feature>
<reference evidence="7 8" key="1">
    <citation type="submission" date="2019-11" db="EMBL/GenBank/DDBJ databases">
        <authorList>
            <person name="Im W.T."/>
        </authorList>
    </citation>
    <scope>NUCLEOTIDE SEQUENCE [LARGE SCALE GENOMIC DNA]</scope>
    <source>
        <strain evidence="7 8">SB-02</strain>
    </source>
</reference>
<dbReference type="AlphaFoldDB" id="A0A6I6G316"/>
<comment type="subcellular location">
    <subcellularLocation>
        <location evidence="1">Membrane</location>
        <topology evidence="1">Multi-pass membrane protein</topology>
    </subcellularLocation>
</comment>
<evidence type="ECO:0000256" key="5">
    <source>
        <dbReference type="SAM" id="Phobius"/>
    </source>
</evidence>
<evidence type="ECO:0000256" key="3">
    <source>
        <dbReference type="ARBA" id="ARBA00022989"/>
    </source>
</evidence>
<keyword evidence="2 5" id="KW-0812">Transmembrane</keyword>
<protein>
    <submittedName>
        <fullName evidence="7">SulP family inorganic anion transporter</fullName>
    </submittedName>
</protein>
<dbReference type="GO" id="GO:0016020">
    <property type="term" value="C:membrane"/>
    <property type="evidence" value="ECO:0007669"/>
    <property type="project" value="UniProtKB-SubCell"/>
</dbReference>
<feature type="transmembrane region" description="Helical" evidence="5">
    <location>
        <begin position="340"/>
        <end position="369"/>
    </location>
</feature>
<gene>
    <name evidence="7" type="ORF">GLV81_01810</name>
</gene>
<feature type="transmembrane region" description="Helical" evidence="5">
    <location>
        <begin position="302"/>
        <end position="320"/>
    </location>
</feature>
<dbReference type="InterPro" id="IPR011547">
    <property type="entry name" value="SLC26A/SulP_dom"/>
</dbReference>
<dbReference type="GO" id="GO:0055085">
    <property type="term" value="P:transmembrane transport"/>
    <property type="evidence" value="ECO:0007669"/>
    <property type="project" value="InterPro"/>
</dbReference>
<evidence type="ECO:0000259" key="6">
    <source>
        <dbReference type="Pfam" id="PF00916"/>
    </source>
</evidence>
<dbReference type="Pfam" id="PF00916">
    <property type="entry name" value="Sulfate_transp"/>
    <property type="match status" value="1"/>
</dbReference>
<feature type="transmembrane region" description="Helical" evidence="5">
    <location>
        <begin position="163"/>
        <end position="185"/>
    </location>
</feature>
<dbReference type="RefSeq" id="WP_157476320.1">
    <property type="nucleotide sequence ID" value="NZ_CP046566.1"/>
</dbReference>
<keyword evidence="4 5" id="KW-0472">Membrane</keyword>
<dbReference type="InterPro" id="IPR001902">
    <property type="entry name" value="SLC26A/SulP_fam"/>
</dbReference>
<keyword evidence="3 5" id="KW-1133">Transmembrane helix</keyword>
<evidence type="ECO:0000313" key="7">
    <source>
        <dbReference type="EMBL" id="QGW27006.1"/>
    </source>
</evidence>
<dbReference type="KEGG" id="fls:GLV81_01810"/>
<feature type="transmembrane region" description="Helical" evidence="5">
    <location>
        <begin position="259"/>
        <end position="281"/>
    </location>
</feature>
<evidence type="ECO:0000256" key="2">
    <source>
        <dbReference type="ARBA" id="ARBA00022692"/>
    </source>
</evidence>
<sequence length="520" mass="55693">MKNLFRNAGADIPASIVVFLVALPLCLGVAVASDAAPVTGIVAGIIGGIVIGALSGSQLSVSGPAAGLTAIVAGAIGKLDSYSVFLLSVVLAGGLQLLFGFLKAGMIGEFIPNAVIKGMLAAIGLILILKQLPHFVGYDADPEGDETFIQPDNQNTFSELLNAFNYISAGAIIIALIATAILLVYETKTIKQQRIFQLIPGPLIVVAAGIGVNQLFLQSFPQFALSGDHLVKLDVFDKPTDFVAALPSPSFAGITNAQVWITAITLAIVASLETLLSIEAVDKIDPQKRISPTNRELKAQGVGNIVSGMLGGLPVTSVIVRSSANVSAGAKSKLSSIMHGILLMLSVLFFADYLNLIPKASLAAILIFTGYKLAKIKLFTEHYRKGWDQFLPFIITVIAILLSDLLIGILIGMVVGMYFVLRSNFKSAIFFIKDEHRYLIRFRKEVSFLNKALMKGILESIPDGTSVLVDATKSDFIDRDIIDMVNDFIINAETRGIKVYIKFSNSASKSFFHDNKMVID</sequence>
<dbReference type="Proteomes" id="UP000426027">
    <property type="component" value="Chromosome"/>
</dbReference>
<accession>A0A6I6G316</accession>
<feature type="transmembrane region" description="Helical" evidence="5">
    <location>
        <begin position="38"/>
        <end position="54"/>
    </location>
</feature>
<feature type="transmembrane region" description="Helical" evidence="5">
    <location>
        <begin position="390"/>
        <end position="421"/>
    </location>
</feature>
<feature type="transmembrane region" description="Helical" evidence="5">
    <location>
        <begin position="12"/>
        <end position="32"/>
    </location>
</feature>
<organism evidence="7 8">
    <name type="scientific">Phnomibacter ginsenosidimutans</name>
    <dbReference type="NCBI Taxonomy" id="2676868"/>
    <lineage>
        <taxon>Bacteria</taxon>
        <taxon>Pseudomonadati</taxon>
        <taxon>Bacteroidota</taxon>
        <taxon>Chitinophagia</taxon>
        <taxon>Chitinophagales</taxon>
        <taxon>Chitinophagaceae</taxon>
        <taxon>Phnomibacter</taxon>
    </lineage>
</organism>
<dbReference type="PANTHER" id="PTHR11814">
    <property type="entry name" value="SULFATE TRANSPORTER"/>
    <property type="match status" value="1"/>
</dbReference>
<feature type="transmembrane region" description="Helical" evidence="5">
    <location>
        <begin position="114"/>
        <end position="132"/>
    </location>
</feature>